<dbReference type="EMBL" id="WWVF01000030">
    <property type="protein sequence ID" value="MZS90192.1"/>
    <property type="molecule type" value="Genomic_DNA"/>
</dbReference>
<evidence type="ECO:0000313" key="12">
    <source>
        <dbReference type="Proteomes" id="UP000477285"/>
    </source>
</evidence>
<organism evidence="5 9">
    <name type="scientific">Blautia wexlerae</name>
    <dbReference type="NCBI Taxonomy" id="418240"/>
    <lineage>
        <taxon>Bacteria</taxon>
        <taxon>Bacillati</taxon>
        <taxon>Bacillota</taxon>
        <taxon>Clostridia</taxon>
        <taxon>Lachnospirales</taxon>
        <taxon>Lachnospiraceae</taxon>
        <taxon>Blautia</taxon>
    </lineage>
</organism>
<evidence type="ECO:0000313" key="8">
    <source>
        <dbReference type="EMBL" id="VUX65993.1"/>
    </source>
</evidence>
<evidence type="ECO:0000259" key="4">
    <source>
        <dbReference type="Pfam" id="PF13193"/>
    </source>
</evidence>
<dbReference type="Pfam" id="PF00501">
    <property type="entry name" value="AMP-binding"/>
    <property type="match status" value="1"/>
</dbReference>
<evidence type="ECO:0000313" key="6">
    <source>
        <dbReference type="EMBL" id="MZL34269.1"/>
    </source>
</evidence>
<dbReference type="InterPro" id="IPR010071">
    <property type="entry name" value="AA_adenyl_dom"/>
</dbReference>
<dbReference type="PANTHER" id="PTHR44845:SF6">
    <property type="entry name" value="BETA-ALANINE-ACTIVATING ENZYME"/>
    <property type="match status" value="1"/>
</dbReference>
<feature type="domain" description="AMP-dependent synthetase/ligase" evidence="3">
    <location>
        <begin position="8"/>
        <end position="346"/>
    </location>
</feature>
<dbReference type="Proteomes" id="UP000366766">
    <property type="component" value="Unassembled WGS sequence"/>
</dbReference>
<dbReference type="PROSITE" id="PS00455">
    <property type="entry name" value="AMP_BINDING"/>
    <property type="match status" value="1"/>
</dbReference>
<accession>A0A174CXS9</accession>
<reference evidence="5 9" key="1">
    <citation type="submission" date="2015-09" db="EMBL/GenBank/DDBJ databases">
        <authorList>
            <consortium name="Pathogen Informatics"/>
        </authorList>
    </citation>
    <scope>NUCLEOTIDE SEQUENCE [LARGE SCALE GENOMIC DNA]</scope>
    <source>
        <strain evidence="5 9">2789STDY5834863</strain>
    </source>
</reference>
<evidence type="ECO:0000313" key="9">
    <source>
        <dbReference type="Proteomes" id="UP000095431"/>
    </source>
</evidence>
<dbReference type="Gene3D" id="3.30.300.30">
    <property type="match status" value="1"/>
</dbReference>
<dbReference type="InterPro" id="IPR025110">
    <property type="entry name" value="AMP-bd_C"/>
</dbReference>
<dbReference type="InterPro" id="IPR000873">
    <property type="entry name" value="AMP-dep_synth/lig_dom"/>
</dbReference>
<dbReference type="PANTHER" id="PTHR44845">
    <property type="entry name" value="CARRIER DOMAIN-CONTAINING PROTEIN"/>
    <property type="match status" value="1"/>
</dbReference>
<dbReference type="EMBL" id="WWVQ01000035">
    <property type="protein sequence ID" value="MZL34269.1"/>
    <property type="molecule type" value="Genomic_DNA"/>
</dbReference>
<reference evidence="11 12" key="2">
    <citation type="journal article" date="2019" name="Nat. Med.">
        <title>A library of human gut bacterial isolates paired with longitudinal multiomics data enables mechanistic microbiome research.</title>
        <authorList>
            <person name="Poyet M."/>
            <person name="Groussin M."/>
            <person name="Gibbons S.M."/>
            <person name="Avila-Pacheco J."/>
            <person name="Jiang X."/>
            <person name="Kearney S.M."/>
            <person name="Perrotta A.R."/>
            <person name="Berdy B."/>
            <person name="Zhao S."/>
            <person name="Lieberman T.D."/>
            <person name="Swanson P.K."/>
            <person name="Smith M."/>
            <person name="Roesemann S."/>
            <person name="Alexander J.E."/>
            <person name="Rich S.A."/>
            <person name="Livny J."/>
            <person name="Vlamakis H."/>
            <person name="Clish C."/>
            <person name="Bullock K."/>
            <person name="Deik A."/>
            <person name="Scott J."/>
            <person name="Pierce K.A."/>
            <person name="Xavier R.J."/>
            <person name="Alm E.J."/>
        </authorList>
    </citation>
    <scope>NUCLEOTIDE SEQUENCE [LARGE SCALE GENOMIC DNA]</scope>
    <source>
        <strain evidence="6 12">BIOML-A1</strain>
        <strain evidence="7 11">BIOML-A12</strain>
    </source>
</reference>
<dbReference type="InterPro" id="IPR045851">
    <property type="entry name" value="AMP-bd_C_sf"/>
</dbReference>
<dbReference type="EMBL" id="CYZN01000012">
    <property type="protein sequence ID" value="CUO18321.1"/>
    <property type="molecule type" value="Genomic_DNA"/>
</dbReference>
<dbReference type="NCBIfam" id="TIGR01733">
    <property type="entry name" value="AA-adenyl-dom"/>
    <property type="match status" value="1"/>
</dbReference>
<feature type="domain" description="AMP-binding enzyme C-terminal" evidence="4">
    <location>
        <begin position="402"/>
        <end position="476"/>
    </location>
</feature>
<evidence type="ECO:0000256" key="1">
    <source>
        <dbReference type="ARBA" id="ARBA00022450"/>
    </source>
</evidence>
<dbReference type="InterPro" id="IPR020845">
    <property type="entry name" value="AMP-binding_CS"/>
</dbReference>
<dbReference type="RefSeq" id="WP_008707690.1">
    <property type="nucleotide sequence ID" value="NZ_BTHH01000013.1"/>
</dbReference>
<keyword evidence="10" id="KW-1185">Reference proteome</keyword>
<keyword evidence="2" id="KW-0597">Phosphoprotein</keyword>
<reference evidence="8 10" key="3">
    <citation type="submission" date="2019-07" db="EMBL/GenBank/DDBJ databases">
        <authorList>
            <person name="Chang H.-W."/>
            <person name="Raman A."/>
            <person name="Venkatesh S."/>
            <person name="Gehrig J."/>
        </authorList>
    </citation>
    <scope>NUCLEOTIDE SEQUENCE [LARGE SCALE GENOMIC DNA]</scope>
    <source>
        <strain evidence="8">Blautia_wexlerae_LFYP_14</strain>
    </source>
</reference>
<dbReference type="Proteomes" id="UP000477156">
    <property type="component" value="Unassembled WGS sequence"/>
</dbReference>
<name>A0A174CXS9_9FIRM</name>
<gene>
    <name evidence="5" type="primary">grsB</name>
    <name evidence="8" type="ORF">BWLFYP14_02363</name>
    <name evidence="5" type="ORF">ERS852478_02082</name>
    <name evidence="7" type="ORF">GT712_14215</name>
    <name evidence="6" type="ORF">GT728_13915</name>
</gene>
<protein>
    <submittedName>
        <fullName evidence="6">Amino acid adenylation domain-containing protein</fullName>
    </submittedName>
    <submittedName>
        <fullName evidence="8">Gramicidin S synthase 2</fullName>
    </submittedName>
    <submittedName>
        <fullName evidence="5">Gramicidin S synthase II</fullName>
    </submittedName>
</protein>
<evidence type="ECO:0000313" key="10">
    <source>
        <dbReference type="Proteomes" id="UP000366766"/>
    </source>
</evidence>
<evidence type="ECO:0000313" key="7">
    <source>
        <dbReference type="EMBL" id="MZS90192.1"/>
    </source>
</evidence>
<sequence length="491" mass="54416">MDTIYSLFQKVVKEHENAPAIIENDRAMTFGELSNMVDMITCSFPQEVHSIGIVMRHRTEMIASILAVLKCGGQYVPAEPDFPTGRIHDMMTEAQVDFVLTEHAFAPKLSSFPIRYTDCEICGVETPSWKRNAIEDPERPAYVLYTSGTTGRPKGVCVTNRNVCHYVRAFANEFHPGPGDVMLQYSVCSFDIFVEEVFTSLLNGAALAIPADEDKADIHALMAFVERHHVTMISGFPYLLAEMNHLSVIPSSLRLLISGGDVLRGVYVDHLLNKAEVYNTYGPSETTVCASYYRCNSGTVLEDGTYPIGHPVLGAQIRILDQSGNEVAKGQTGEICIYGGGVSLGYIGDHAEENSAFERQPDGSTMYRSGDLGYILPNGNIAFLHRKDDQIMIYGKRVELAEVESRLYRCKDVQQAIVRAFTDEDGLSYMTAYVVPSDNKLKVSEVKKELSENLTSFMIPEFFVKMKQIPLNVNGKPDVSKLPVVMKAGAL</sequence>
<dbReference type="Proteomes" id="UP000095431">
    <property type="component" value="Unassembled WGS sequence"/>
</dbReference>
<dbReference type="EMBL" id="CABHOF010000046">
    <property type="protein sequence ID" value="VUX65993.1"/>
    <property type="molecule type" value="Genomic_DNA"/>
</dbReference>
<dbReference type="Proteomes" id="UP000477285">
    <property type="component" value="Unassembled WGS sequence"/>
</dbReference>
<evidence type="ECO:0000313" key="5">
    <source>
        <dbReference type="EMBL" id="CUO18321.1"/>
    </source>
</evidence>
<dbReference type="SUPFAM" id="SSF56801">
    <property type="entry name" value="Acetyl-CoA synthetase-like"/>
    <property type="match status" value="1"/>
</dbReference>
<dbReference type="InterPro" id="IPR042099">
    <property type="entry name" value="ANL_N_sf"/>
</dbReference>
<dbReference type="AlphaFoldDB" id="A0A174CXS9"/>
<dbReference type="Gene3D" id="3.40.50.12780">
    <property type="entry name" value="N-terminal domain of ligase-like"/>
    <property type="match status" value="1"/>
</dbReference>
<keyword evidence="1" id="KW-0596">Phosphopantetheine</keyword>
<evidence type="ECO:0000313" key="11">
    <source>
        <dbReference type="Proteomes" id="UP000477156"/>
    </source>
</evidence>
<dbReference type="CDD" id="cd05930">
    <property type="entry name" value="A_NRPS"/>
    <property type="match status" value="1"/>
</dbReference>
<evidence type="ECO:0000259" key="3">
    <source>
        <dbReference type="Pfam" id="PF00501"/>
    </source>
</evidence>
<dbReference type="Pfam" id="PF13193">
    <property type="entry name" value="AMP-binding_C"/>
    <property type="match status" value="1"/>
</dbReference>
<evidence type="ECO:0000256" key="2">
    <source>
        <dbReference type="ARBA" id="ARBA00022553"/>
    </source>
</evidence>
<proteinExistence type="predicted"/>